<protein>
    <submittedName>
        <fullName evidence="1">Uncharacterized protein</fullName>
    </submittedName>
</protein>
<keyword evidence="2" id="KW-1185">Reference proteome</keyword>
<reference evidence="1" key="1">
    <citation type="submission" date="2021-07" db="EMBL/GenBank/DDBJ databases">
        <authorList>
            <person name="Durling M."/>
        </authorList>
    </citation>
    <scope>NUCLEOTIDE SEQUENCE</scope>
</reference>
<comment type="caution">
    <text evidence="1">The sequence shown here is derived from an EMBL/GenBank/DDBJ whole genome shotgun (WGS) entry which is preliminary data.</text>
</comment>
<dbReference type="AlphaFoldDB" id="A0A9N9Q5C5"/>
<name>A0A9N9Q5C5_9HELO</name>
<evidence type="ECO:0000313" key="1">
    <source>
        <dbReference type="EMBL" id="CAG8980370.1"/>
    </source>
</evidence>
<dbReference type="EMBL" id="CAJVRM010000384">
    <property type="protein sequence ID" value="CAG8980370.1"/>
    <property type="molecule type" value="Genomic_DNA"/>
</dbReference>
<sequence>MAAKYYLTFDVMKDIYKDIVEKPVEESSVKIFWLKLLFDYFPKKENFCIVLVHTHGAQFSYHAIELLSLQENQPSTKATKGIFLHDEDREEKYDWEWAVEKLTQIMVQRRTEERLDGQAMFGVVSIGRYNKFYQLNSREEKCVAYPRTEGRCYEIAADEEELHLLLVGLADKCRDLRVKVRE</sequence>
<gene>
    <name evidence="1" type="ORF">HYALB_00013717</name>
</gene>
<organism evidence="1 2">
    <name type="scientific">Hymenoscyphus albidus</name>
    <dbReference type="NCBI Taxonomy" id="595503"/>
    <lineage>
        <taxon>Eukaryota</taxon>
        <taxon>Fungi</taxon>
        <taxon>Dikarya</taxon>
        <taxon>Ascomycota</taxon>
        <taxon>Pezizomycotina</taxon>
        <taxon>Leotiomycetes</taxon>
        <taxon>Helotiales</taxon>
        <taxon>Helotiaceae</taxon>
        <taxon>Hymenoscyphus</taxon>
    </lineage>
</organism>
<accession>A0A9N9Q5C5</accession>
<dbReference type="Proteomes" id="UP000701801">
    <property type="component" value="Unassembled WGS sequence"/>
</dbReference>
<dbReference type="OrthoDB" id="5315444at2759"/>
<proteinExistence type="predicted"/>
<evidence type="ECO:0000313" key="2">
    <source>
        <dbReference type="Proteomes" id="UP000701801"/>
    </source>
</evidence>